<dbReference type="InterPro" id="IPR036779">
    <property type="entry name" value="LysM_dom_sf"/>
</dbReference>
<comment type="caution">
    <text evidence="4">The sequence shown here is derived from an EMBL/GenBank/DDBJ whole genome shotgun (WGS) entry which is preliminary data.</text>
</comment>
<dbReference type="CDD" id="cd22786">
    <property type="entry name" value="DPBB_YuiC-like"/>
    <property type="match status" value="1"/>
</dbReference>
<dbReference type="PANTHER" id="PTHR39160:SF6">
    <property type="entry name" value="CELL WALL-BINDING PROTEIN YOCH"/>
    <property type="match status" value="1"/>
</dbReference>
<sequence>MKKIFLFLSVTMLLSIGTALQTSASSIHTVVKGDTLWAISQNNNVSVATLKEWNGLSSNLIIPGKELVLENTRNSSNSIDSAEITVTATAYTAFCKGCSGVTSTGIDLRANPNQKVIAVDPKVIPLGSRVWVEGYGEAIAGDIGGAIKGNKIDVFIPNTKRALIWGNKTVKIKILN</sequence>
<dbReference type="Proteomes" id="UP001597218">
    <property type="component" value="Unassembled WGS sequence"/>
</dbReference>
<proteinExistence type="predicted"/>
<dbReference type="Gene3D" id="2.40.40.10">
    <property type="entry name" value="RlpA-like domain"/>
    <property type="match status" value="1"/>
</dbReference>
<feature type="chain" id="PRO_5047108966" evidence="2">
    <location>
        <begin position="25"/>
        <end position="176"/>
    </location>
</feature>
<protein>
    <submittedName>
        <fullName evidence="4">3D domain-containing protein</fullName>
    </submittedName>
</protein>
<dbReference type="PROSITE" id="PS51782">
    <property type="entry name" value="LYSM"/>
    <property type="match status" value="1"/>
</dbReference>
<dbReference type="CDD" id="cd00118">
    <property type="entry name" value="LysM"/>
    <property type="match status" value="1"/>
</dbReference>
<dbReference type="Pfam" id="PF01476">
    <property type="entry name" value="LysM"/>
    <property type="match status" value="1"/>
</dbReference>
<reference evidence="5" key="1">
    <citation type="journal article" date="2019" name="Int. J. Syst. Evol. Microbiol.">
        <title>The Global Catalogue of Microorganisms (GCM) 10K type strain sequencing project: providing services to taxonomists for standard genome sequencing and annotation.</title>
        <authorList>
            <consortium name="The Broad Institute Genomics Platform"/>
            <consortium name="The Broad Institute Genome Sequencing Center for Infectious Disease"/>
            <person name="Wu L."/>
            <person name="Ma J."/>
        </authorList>
    </citation>
    <scope>NUCLEOTIDE SEQUENCE [LARGE SCALE GENOMIC DNA]</scope>
    <source>
        <strain evidence="5">CGMCC 4.7177</strain>
    </source>
</reference>
<keyword evidence="5" id="KW-1185">Reference proteome</keyword>
<dbReference type="InterPro" id="IPR010611">
    <property type="entry name" value="3D_dom"/>
</dbReference>
<evidence type="ECO:0000259" key="3">
    <source>
        <dbReference type="PROSITE" id="PS51782"/>
    </source>
</evidence>
<dbReference type="Gene3D" id="3.10.350.10">
    <property type="entry name" value="LysM domain"/>
    <property type="match status" value="1"/>
</dbReference>
<evidence type="ECO:0000256" key="1">
    <source>
        <dbReference type="ARBA" id="ARBA00022729"/>
    </source>
</evidence>
<dbReference type="RefSeq" id="WP_381537057.1">
    <property type="nucleotide sequence ID" value="NZ_JBHUGI010000024.1"/>
</dbReference>
<dbReference type="InterPro" id="IPR051933">
    <property type="entry name" value="Resuscitation_pf_RpfB"/>
</dbReference>
<dbReference type="SUPFAM" id="SSF54106">
    <property type="entry name" value="LysM domain"/>
    <property type="match status" value="1"/>
</dbReference>
<keyword evidence="1 2" id="KW-0732">Signal</keyword>
<name>A0ABW4SF06_9BACL</name>
<evidence type="ECO:0000313" key="5">
    <source>
        <dbReference type="Proteomes" id="UP001597218"/>
    </source>
</evidence>
<evidence type="ECO:0000313" key="4">
    <source>
        <dbReference type="EMBL" id="MFD1928048.1"/>
    </source>
</evidence>
<dbReference type="SMART" id="SM00257">
    <property type="entry name" value="LysM"/>
    <property type="match status" value="1"/>
</dbReference>
<gene>
    <name evidence="4" type="ORF">ACFSFY_08255</name>
</gene>
<evidence type="ECO:0000256" key="2">
    <source>
        <dbReference type="SAM" id="SignalP"/>
    </source>
</evidence>
<dbReference type="InterPro" id="IPR018392">
    <property type="entry name" value="LysM"/>
</dbReference>
<feature type="domain" description="LysM" evidence="3">
    <location>
        <begin position="26"/>
        <end position="69"/>
    </location>
</feature>
<dbReference type="InterPro" id="IPR036908">
    <property type="entry name" value="RlpA-like_sf"/>
</dbReference>
<dbReference type="EMBL" id="JBHUGI010000024">
    <property type="protein sequence ID" value="MFD1928048.1"/>
    <property type="molecule type" value="Genomic_DNA"/>
</dbReference>
<dbReference type="PANTHER" id="PTHR39160">
    <property type="entry name" value="CELL WALL-BINDING PROTEIN YOCH"/>
    <property type="match status" value="1"/>
</dbReference>
<feature type="signal peptide" evidence="2">
    <location>
        <begin position="1"/>
        <end position="24"/>
    </location>
</feature>
<organism evidence="4 5">
    <name type="scientific">Sporosarcina siberiensis</name>
    <dbReference type="NCBI Taxonomy" id="1365606"/>
    <lineage>
        <taxon>Bacteria</taxon>
        <taxon>Bacillati</taxon>
        <taxon>Bacillota</taxon>
        <taxon>Bacilli</taxon>
        <taxon>Bacillales</taxon>
        <taxon>Caryophanaceae</taxon>
        <taxon>Sporosarcina</taxon>
    </lineage>
</organism>
<dbReference type="Pfam" id="PF06725">
    <property type="entry name" value="3D"/>
    <property type="match status" value="1"/>
</dbReference>
<dbReference type="SUPFAM" id="SSF50685">
    <property type="entry name" value="Barwin-like endoglucanases"/>
    <property type="match status" value="1"/>
</dbReference>
<accession>A0ABW4SF06</accession>